<dbReference type="PANTHER" id="PTHR30055:SF234">
    <property type="entry name" value="HTH-TYPE TRANSCRIPTIONAL REGULATOR BETI"/>
    <property type="match status" value="1"/>
</dbReference>
<dbReference type="PROSITE" id="PS01081">
    <property type="entry name" value="HTH_TETR_1"/>
    <property type="match status" value="1"/>
</dbReference>
<sequence length="244" mass="26891">MRKRPKRGIILSRQHVATTASKTPLTHKGVTSREHIIQTALREFSANGYEKSSMRAIAVSAGLTTGAIYGYFPGKRNLFDAIVTPVATSLLSLYKTSYQQFLDLPKEEQTPDALCDLERSFIEQFAQIMYDNRDALLLLMESPEGTGWQNLVSDLADIGDRSVLAHMGAQRSVSNGAAAQSSSPTEKTEDAGVSPTLATVFAISYFNALFTVFRLEPDFQKALVSMRVLVKFFHAGYEAITPKD</sequence>
<organism evidence="6 7">
    <name type="scientific">Atopobium minutum 10063974</name>
    <dbReference type="NCBI Taxonomy" id="997872"/>
    <lineage>
        <taxon>Bacteria</taxon>
        <taxon>Bacillati</taxon>
        <taxon>Actinomycetota</taxon>
        <taxon>Coriobacteriia</taxon>
        <taxon>Coriobacteriales</taxon>
        <taxon>Atopobiaceae</taxon>
        <taxon>Atopobium</taxon>
    </lineage>
</organism>
<dbReference type="Proteomes" id="UP000012651">
    <property type="component" value="Unassembled WGS sequence"/>
</dbReference>
<dbReference type="PRINTS" id="PR00455">
    <property type="entry name" value="HTHTETR"/>
</dbReference>
<gene>
    <name evidence="6" type="ORF">HMPREF1091_01382</name>
</gene>
<dbReference type="RefSeq" id="WP_002564127.1">
    <property type="nucleotide sequence ID" value="NZ_KB822534.1"/>
</dbReference>
<dbReference type="OrthoDB" id="6430772at2"/>
<proteinExistence type="predicted"/>
<dbReference type="InterPro" id="IPR023772">
    <property type="entry name" value="DNA-bd_HTH_TetR-type_CS"/>
</dbReference>
<evidence type="ECO:0000313" key="7">
    <source>
        <dbReference type="Proteomes" id="UP000012651"/>
    </source>
</evidence>
<comment type="caution">
    <text evidence="6">The sequence shown here is derived from an EMBL/GenBank/DDBJ whole genome shotgun (WGS) entry which is preliminary data.</text>
</comment>
<dbReference type="HOGENOM" id="CLU_069356_6_0_11"/>
<evidence type="ECO:0000256" key="4">
    <source>
        <dbReference type="PROSITE-ProRule" id="PRU00335"/>
    </source>
</evidence>
<dbReference type="InterPro" id="IPR050109">
    <property type="entry name" value="HTH-type_TetR-like_transc_reg"/>
</dbReference>
<dbReference type="EMBL" id="AGXC01000003">
    <property type="protein sequence ID" value="EMZ40439.1"/>
    <property type="molecule type" value="Genomic_DNA"/>
</dbReference>
<name>N2BU81_9ACTN</name>
<keyword evidence="1" id="KW-0805">Transcription regulation</keyword>
<dbReference type="PROSITE" id="PS50977">
    <property type="entry name" value="HTH_TETR_2"/>
    <property type="match status" value="1"/>
</dbReference>
<evidence type="ECO:0000313" key="6">
    <source>
        <dbReference type="EMBL" id="EMZ40439.1"/>
    </source>
</evidence>
<dbReference type="PATRIC" id="fig|997872.3.peg.1389"/>
<dbReference type="AlphaFoldDB" id="N2BU81"/>
<reference evidence="6 7" key="1">
    <citation type="submission" date="2013-03" db="EMBL/GenBank/DDBJ databases">
        <title>The Genome Sequence of Atopobium minutum 10063974.</title>
        <authorList>
            <consortium name="The Broad Institute Genome Sequencing Platform"/>
            <person name="Earl A."/>
            <person name="Ward D."/>
            <person name="Feldgarden M."/>
            <person name="Gevers D."/>
            <person name="Lambert T."/>
            <person name="Marvaud J.-C."/>
            <person name="Courvalin P."/>
            <person name="Walker B."/>
            <person name="Young S.K."/>
            <person name="Zeng Q."/>
            <person name="Gargeya S."/>
            <person name="Fitzgerald M."/>
            <person name="Haas B."/>
            <person name="Abouelleil A."/>
            <person name="Alvarado L."/>
            <person name="Arachchi H.M."/>
            <person name="Berlin A.M."/>
            <person name="Chapman S.B."/>
            <person name="Dewar J."/>
            <person name="Goldberg J."/>
            <person name="Griggs A."/>
            <person name="Gujja S."/>
            <person name="Hansen M."/>
            <person name="Howarth C."/>
            <person name="Imamovic A."/>
            <person name="Larimer J."/>
            <person name="McCowan C."/>
            <person name="Murphy C."/>
            <person name="Neiman D."/>
            <person name="Pearson M."/>
            <person name="Priest M."/>
            <person name="Roberts A."/>
            <person name="Saif S."/>
            <person name="Shea T."/>
            <person name="Sisk P."/>
            <person name="Sykes S."/>
            <person name="Wortman J."/>
            <person name="Nusbaum C."/>
            <person name="Birren B."/>
        </authorList>
    </citation>
    <scope>NUCLEOTIDE SEQUENCE [LARGE SCALE GENOMIC DNA]</scope>
    <source>
        <strain evidence="6 7">10063974</strain>
    </source>
</reference>
<evidence type="ECO:0000256" key="1">
    <source>
        <dbReference type="ARBA" id="ARBA00023015"/>
    </source>
</evidence>
<dbReference type="Pfam" id="PF00440">
    <property type="entry name" value="TetR_N"/>
    <property type="match status" value="1"/>
</dbReference>
<dbReference type="InterPro" id="IPR009057">
    <property type="entry name" value="Homeodomain-like_sf"/>
</dbReference>
<feature type="DNA-binding region" description="H-T-H motif" evidence="4">
    <location>
        <begin position="53"/>
        <end position="72"/>
    </location>
</feature>
<accession>N2BU81</accession>
<dbReference type="GO" id="GO:0003700">
    <property type="term" value="F:DNA-binding transcription factor activity"/>
    <property type="evidence" value="ECO:0007669"/>
    <property type="project" value="TreeGrafter"/>
</dbReference>
<dbReference type="Gene3D" id="1.10.357.10">
    <property type="entry name" value="Tetracycline Repressor, domain 2"/>
    <property type="match status" value="1"/>
</dbReference>
<evidence type="ECO:0000256" key="2">
    <source>
        <dbReference type="ARBA" id="ARBA00023125"/>
    </source>
</evidence>
<keyword evidence="2 4" id="KW-0238">DNA-binding</keyword>
<protein>
    <recommendedName>
        <fullName evidence="5">HTH tetR-type domain-containing protein</fullName>
    </recommendedName>
</protein>
<dbReference type="SUPFAM" id="SSF46689">
    <property type="entry name" value="Homeodomain-like"/>
    <property type="match status" value="1"/>
</dbReference>
<evidence type="ECO:0000259" key="5">
    <source>
        <dbReference type="PROSITE" id="PS50977"/>
    </source>
</evidence>
<keyword evidence="3" id="KW-0804">Transcription</keyword>
<evidence type="ECO:0000256" key="3">
    <source>
        <dbReference type="ARBA" id="ARBA00023163"/>
    </source>
</evidence>
<dbReference type="InterPro" id="IPR001647">
    <property type="entry name" value="HTH_TetR"/>
</dbReference>
<dbReference type="PANTHER" id="PTHR30055">
    <property type="entry name" value="HTH-TYPE TRANSCRIPTIONAL REGULATOR RUTR"/>
    <property type="match status" value="1"/>
</dbReference>
<keyword evidence="7" id="KW-1185">Reference proteome</keyword>
<feature type="domain" description="HTH tetR-type" evidence="5">
    <location>
        <begin position="30"/>
        <end position="90"/>
    </location>
</feature>
<dbReference type="GO" id="GO:0000976">
    <property type="term" value="F:transcription cis-regulatory region binding"/>
    <property type="evidence" value="ECO:0007669"/>
    <property type="project" value="TreeGrafter"/>
</dbReference>